<dbReference type="FunFam" id="3.80.10.10:FF:000400">
    <property type="entry name" value="Nuclear pore complex protein NUP107"/>
    <property type="match status" value="1"/>
</dbReference>
<dbReference type="GO" id="GO:0016020">
    <property type="term" value="C:membrane"/>
    <property type="evidence" value="ECO:0007669"/>
    <property type="project" value="UniProtKB-SubCell"/>
</dbReference>
<dbReference type="PROSITE" id="PS51257">
    <property type="entry name" value="PROKAR_LIPOPROTEIN"/>
    <property type="match status" value="1"/>
</dbReference>
<evidence type="ECO:0000256" key="18">
    <source>
        <dbReference type="ARBA" id="ARBA00023180"/>
    </source>
</evidence>
<evidence type="ECO:0000256" key="15">
    <source>
        <dbReference type="ARBA" id="ARBA00022989"/>
    </source>
</evidence>
<dbReference type="GO" id="GO:0033612">
    <property type="term" value="F:receptor serine/threonine kinase binding"/>
    <property type="evidence" value="ECO:0007669"/>
    <property type="project" value="TreeGrafter"/>
</dbReference>
<feature type="transmembrane region" description="Helical" evidence="23">
    <location>
        <begin position="606"/>
        <end position="631"/>
    </location>
</feature>
<dbReference type="SMART" id="SM00369">
    <property type="entry name" value="LRR_TYP"/>
    <property type="match status" value="6"/>
</dbReference>
<dbReference type="Proteomes" id="UP001459277">
    <property type="component" value="Unassembled WGS sequence"/>
</dbReference>
<comment type="similarity">
    <text evidence="19">Belongs to the polygalacturonase-inhibiting protein family.</text>
</comment>
<evidence type="ECO:0000256" key="6">
    <source>
        <dbReference type="ARBA" id="ARBA00022553"/>
    </source>
</evidence>
<keyword evidence="4" id="KW-0134">Cell wall</keyword>
<keyword evidence="5" id="KW-0723">Serine/threonine-protein kinase</keyword>
<keyword evidence="7" id="KW-0433">Leucine-rich repeat</keyword>
<keyword evidence="8" id="KW-0808">Transferase</keyword>
<dbReference type="FunFam" id="3.30.200.20:FF:000309">
    <property type="entry name" value="Leucine-rich repeat receptor protein kinase MSP1"/>
    <property type="match status" value="1"/>
</dbReference>
<dbReference type="Pfam" id="PF00069">
    <property type="entry name" value="Pkinase"/>
    <property type="match status" value="1"/>
</dbReference>
<evidence type="ECO:0000256" key="13">
    <source>
        <dbReference type="ARBA" id="ARBA00022777"/>
    </source>
</evidence>
<dbReference type="SUPFAM" id="SSF52058">
    <property type="entry name" value="L domain-like"/>
    <property type="match status" value="2"/>
</dbReference>
<evidence type="ECO:0000256" key="23">
    <source>
        <dbReference type="SAM" id="Phobius"/>
    </source>
</evidence>
<dbReference type="EMBL" id="JAZDWU010000008">
    <property type="protein sequence ID" value="KAK9994979.1"/>
    <property type="molecule type" value="Genomic_DNA"/>
</dbReference>
<dbReference type="InterPro" id="IPR032675">
    <property type="entry name" value="LRR_dom_sf"/>
</dbReference>
<accession>A0AAW2CCV0</accession>
<dbReference type="FunFam" id="3.80.10.10:FF:000041">
    <property type="entry name" value="LRR receptor-like serine/threonine-protein kinase ERECTA"/>
    <property type="match status" value="1"/>
</dbReference>
<evidence type="ECO:0000256" key="8">
    <source>
        <dbReference type="ARBA" id="ARBA00022679"/>
    </source>
</evidence>
<evidence type="ECO:0000256" key="4">
    <source>
        <dbReference type="ARBA" id="ARBA00022512"/>
    </source>
</evidence>
<feature type="signal peptide" evidence="24">
    <location>
        <begin position="1"/>
        <end position="29"/>
    </location>
</feature>
<dbReference type="Gene3D" id="1.10.510.10">
    <property type="entry name" value="Transferase(Phosphotransferase) domain 1"/>
    <property type="match status" value="1"/>
</dbReference>
<keyword evidence="9 23" id="KW-0812">Transmembrane</keyword>
<evidence type="ECO:0000256" key="1">
    <source>
        <dbReference type="ARBA" id="ARBA00004191"/>
    </source>
</evidence>
<evidence type="ECO:0000256" key="21">
    <source>
        <dbReference type="ARBA" id="ARBA00048679"/>
    </source>
</evidence>
<evidence type="ECO:0000256" key="22">
    <source>
        <dbReference type="PROSITE-ProRule" id="PRU10141"/>
    </source>
</evidence>
<evidence type="ECO:0000256" key="2">
    <source>
        <dbReference type="ARBA" id="ARBA00004479"/>
    </source>
</evidence>
<dbReference type="InterPro" id="IPR000719">
    <property type="entry name" value="Prot_kinase_dom"/>
</dbReference>
<evidence type="ECO:0000256" key="16">
    <source>
        <dbReference type="ARBA" id="ARBA00023136"/>
    </source>
</evidence>
<dbReference type="InterPro" id="IPR008266">
    <property type="entry name" value="Tyr_kinase_AS"/>
</dbReference>
<dbReference type="GO" id="GO:0005524">
    <property type="term" value="F:ATP binding"/>
    <property type="evidence" value="ECO:0007669"/>
    <property type="project" value="UniProtKB-UniRule"/>
</dbReference>
<dbReference type="Pfam" id="PF00560">
    <property type="entry name" value="LRR_1"/>
    <property type="match status" value="8"/>
</dbReference>
<dbReference type="InterPro" id="IPR017441">
    <property type="entry name" value="Protein_kinase_ATP_BS"/>
</dbReference>
<keyword evidence="18" id="KW-0325">Glycoprotein</keyword>
<keyword evidence="4" id="KW-0964">Secreted</keyword>
<evidence type="ECO:0000256" key="24">
    <source>
        <dbReference type="SAM" id="SignalP"/>
    </source>
</evidence>
<organism evidence="26 27">
    <name type="scientific">Lithocarpus litseifolius</name>
    <dbReference type="NCBI Taxonomy" id="425828"/>
    <lineage>
        <taxon>Eukaryota</taxon>
        <taxon>Viridiplantae</taxon>
        <taxon>Streptophyta</taxon>
        <taxon>Embryophyta</taxon>
        <taxon>Tracheophyta</taxon>
        <taxon>Spermatophyta</taxon>
        <taxon>Magnoliopsida</taxon>
        <taxon>eudicotyledons</taxon>
        <taxon>Gunneridae</taxon>
        <taxon>Pentapetalae</taxon>
        <taxon>rosids</taxon>
        <taxon>fabids</taxon>
        <taxon>Fagales</taxon>
        <taxon>Fagaceae</taxon>
        <taxon>Lithocarpus</taxon>
    </lineage>
</organism>
<evidence type="ECO:0000256" key="12">
    <source>
        <dbReference type="ARBA" id="ARBA00022741"/>
    </source>
</evidence>
<evidence type="ECO:0000256" key="7">
    <source>
        <dbReference type="ARBA" id="ARBA00022614"/>
    </source>
</evidence>
<evidence type="ECO:0000256" key="9">
    <source>
        <dbReference type="ARBA" id="ARBA00022692"/>
    </source>
</evidence>
<dbReference type="Gene3D" id="3.30.200.20">
    <property type="entry name" value="Phosphorylase Kinase, domain 1"/>
    <property type="match status" value="1"/>
</dbReference>
<dbReference type="PROSITE" id="PS50011">
    <property type="entry name" value="PROTEIN_KINASE_DOM"/>
    <property type="match status" value="1"/>
</dbReference>
<dbReference type="InterPro" id="IPR001611">
    <property type="entry name" value="Leu-rich_rpt"/>
</dbReference>
<feature type="binding site" evidence="22">
    <location>
        <position position="702"/>
    </location>
    <ligand>
        <name>ATP</name>
        <dbReference type="ChEBI" id="CHEBI:30616"/>
    </ligand>
</feature>
<evidence type="ECO:0000313" key="27">
    <source>
        <dbReference type="Proteomes" id="UP001459277"/>
    </source>
</evidence>
<keyword evidence="17" id="KW-0675">Receptor</keyword>
<dbReference type="AlphaFoldDB" id="A0AAW2CCV0"/>
<sequence length="947" mass="103779">MSCQGKQSKHVSLPLLVACWFVLLSSCKANPKAEAEALLNWKKSLPADQSILNSWVEQINSTTSSPCIWRGIACNDEGSVSEINLAYLGLKGTLENFDFLSFPNLLRLDLKYNQFTGTIPTNIGTLSKLQFLDLSTNSLNGSLPLSLANLTQVYELDVSRNNITGELDQRLFPDGTSQSKTGLFNLKNFLLQGNMLGGRIPEQIGYLKYLVILDFGENHFCGPIPPSIGNLSDLTKLFLYQNELSGQIPVSFGTLKLLDELSLFINRLSGPVPDEIGNLSSLLVLRLSDNKFTGHLPQQVCQGGKLVNFTAASNNFSGPIPVSLKNCRTLFRVRLDQNQLTGRIDLDLGVYPNLTYIDLSYNRLRGKLSPNWGDCQNLTVLKLAGNMISGKIPQEIGQLNKMGILDLSSNQLSGDIPVEIGKLSNLINLILKDNMLSGEVPAGIGGLSNLESLDLSINMLGGPIPDQIGDCWKLQSLSLSKNYLNGTIPYQIGNLRALQDLDLSFNSLMGGIPPQLGSLSDLEYLNISNNNLIGSVPSSLGSMLSLISINLSNNNLEGPLPEGKIFRSATLGAFSNNKDLCGEIQGLRPCNAVVIKKGGGNKKSKILIVIVASIVGALSVSFAFVGIFVFIQKKHSRNMSKVENTSKTENPFSIWHFNGNAVYEDILEASNNFDDMYCIGMGASAKVYKVEIPGAQVLAVKKFNSQAEGIGTDNIKSFSNELATLTKIRHRNIVKLLGFCFHEVHMFLIYEFMERGSLADMLSRTEAMELDWATRIQVVKGVAYALSYMHHDCLPPIIHRDISSKNVLMSSDLEAYISDFGTARLLKPDSSNWTTIVGTYGYLAPELAYTMVVSEKCDVYSFGVLVLEVLIGKHPAKLITDLHSSVGTNIHLKDVLDDRLSLPTSQKIADELALMMNLAVSCLHTNPQSRPTMRNVCQQLEMQASKN</sequence>
<comment type="catalytic activity">
    <reaction evidence="21">
        <text>L-seryl-[protein] + ATP = O-phospho-L-seryl-[protein] + ADP + H(+)</text>
        <dbReference type="Rhea" id="RHEA:17989"/>
        <dbReference type="Rhea" id="RHEA-COMP:9863"/>
        <dbReference type="Rhea" id="RHEA-COMP:11604"/>
        <dbReference type="ChEBI" id="CHEBI:15378"/>
        <dbReference type="ChEBI" id="CHEBI:29999"/>
        <dbReference type="ChEBI" id="CHEBI:30616"/>
        <dbReference type="ChEBI" id="CHEBI:83421"/>
        <dbReference type="ChEBI" id="CHEBI:456216"/>
        <dbReference type="EC" id="2.7.11.1"/>
    </reaction>
</comment>
<feature type="chain" id="PRO_5043654583" description="non-specific serine/threonine protein kinase" evidence="24">
    <location>
        <begin position="30"/>
        <end position="947"/>
    </location>
</feature>
<evidence type="ECO:0000256" key="19">
    <source>
        <dbReference type="ARBA" id="ARBA00038043"/>
    </source>
</evidence>
<gene>
    <name evidence="26" type="ORF">SO802_024682</name>
</gene>
<keyword evidence="14 22" id="KW-0067">ATP-binding</keyword>
<dbReference type="PANTHER" id="PTHR48056:SF42">
    <property type="entry name" value="MDIS1-INTERACTING RECEPTOR LIKE KINASE 2-LIKE"/>
    <property type="match status" value="1"/>
</dbReference>
<dbReference type="InterPro" id="IPR013210">
    <property type="entry name" value="LRR_N_plant-typ"/>
</dbReference>
<evidence type="ECO:0000256" key="3">
    <source>
        <dbReference type="ARBA" id="ARBA00012513"/>
    </source>
</evidence>
<keyword evidence="12 22" id="KW-0547">Nucleotide-binding</keyword>
<comment type="catalytic activity">
    <reaction evidence="20">
        <text>L-threonyl-[protein] + ATP = O-phospho-L-threonyl-[protein] + ADP + H(+)</text>
        <dbReference type="Rhea" id="RHEA:46608"/>
        <dbReference type="Rhea" id="RHEA-COMP:11060"/>
        <dbReference type="Rhea" id="RHEA-COMP:11605"/>
        <dbReference type="ChEBI" id="CHEBI:15378"/>
        <dbReference type="ChEBI" id="CHEBI:30013"/>
        <dbReference type="ChEBI" id="CHEBI:30616"/>
        <dbReference type="ChEBI" id="CHEBI:61977"/>
        <dbReference type="ChEBI" id="CHEBI:456216"/>
        <dbReference type="EC" id="2.7.11.1"/>
    </reaction>
</comment>
<keyword evidence="11" id="KW-0677">Repeat</keyword>
<feature type="domain" description="Protein kinase" evidence="25">
    <location>
        <begin position="673"/>
        <end position="942"/>
    </location>
</feature>
<comment type="subcellular location">
    <subcellularLocation>
        <location evidence="2">Membrane</location>
        <topology evidence="2">Single-pass type I membrane protein</topology>
    </subcellularLocation>
    <subcellularLocation>
        <location evidence="1">Secreted</location>
        <location evidence="1">Cell wall</location>
    </subcellularLocation>
</comment>
<dbReference type="InterPro" id="IPR011009">
    <property type="entry name" value="Kinase-like_dom_sf"/>
</dbReference>
<evidence type="ECO:0000259" key="25">
    <source>
        <dbReference type="PROSITE" id="PS50011"/>
    </source>
</evidence>
<comment type="caution">
    <text evidence="26">The sequence shown here is derived from an EMBL/GenBank/DDBJ whole genome shotgun (WGS) entry which is preliminary data.</text>
</comment>
<keyword evidence="16 23" id="KW-0472">Membrane</keyword>
<protein>
    <recommendedName>
        <fullName evidence="3">non-specific serine/threonine protein kinase</fullName>
        <ecNumber evidence="3">2.7.11.1</ecNumber>
    </recommendedName>
</protein>
<dbReference type="PROSITE" id="PS00109">
    <property type="entry name" value="PROTEIN_KINASE_TYR"/>
    <property type="match status" value="1"/>
</dbReference>
<evidence type="ECO:0000256" key="11">
    <source>
        <dbReference type="ARBA" id="ARBA00022737"/>
    </source>
</evidence>
<dbReference type="InterPro" id="IPR003591">
    <property type="entry name" value="Leu-rich_rpt_typical-subtyp"/>
</dbReference>
<name>A0AAW2CCV0_9ROSI</name>
<dbReference type="SUPFAM" id="SSF56112">
    <property type="entry name" value="Protein kinase-like (PK-like)"/>
    <property type="match status" value="1"/>
</dbReference>
<keyword evidence="27" id="KW-1185">Reference proteome</keyword>
<dbReference type="PROSITE" id="PS00107">
    <property type="entry name" value="PROTEIN_KINASE_ATP"/>
    <property type="match status" value="1"/>
</dbReference>
<dbReference type="InterPro" id="IPR050647">
    <property type="entry name" value="Plant_LRR-RLKs"/>
</dbReference>
<dbReference type="GO" id="GO:0004674">
    <property type="term" value="F:protein serine/threonine kinase activity"/>
    <property type="evidence" value="ECO:0007669"/>
    <property type="project" value="UniProtKB-KW"/>
</dbReference>
<dbReference type="FunFam" id="1.10.510.10:FF:000445">
    <property type="entry name" value="MDIS1-interacting receptor like kinase 2"/>
    <property type="match status" value="1"/>
</dbReference>
<evidence type="ECO:0000256" key="14">
    <source>
        <dbReference type="ARBA" id="ARBA00022840"/>
    </source>
</evidence>
<dbReference type="Gene3D" id="3.80.10.10">
    <property type="entry name" value="Ribonuclease Inhibitor"/>
    <property type="match status" value="3"/>
</dbReference>
<keyword evidence="13" id="KW-0418">Kinase</keyword>
<proteinExistence type="inferred from homology"/>
<evidence type="ECO:0000256" key="17">
    <source>
        <dbReference type="ARBA" id="ARBA00023170"/>
    </source>
</evidence>
<reference evidence="26 27" key="1">
    <citation type="submission" date="2024-01" db="EMBL/GenBank/DDBJ databases">
        <title>A telomere-to-telomere, gap-free genome of sweet tea (Lithocarpus litseifolius).</title>
        <authorList>
            <person name="Zhou J."/>
        </authorList>
    </citation>
    <scope>NUCLEOTIDE SEQUENCE [LARGE SCALE GENOMIC DNA]</scope>
    <source>
        <strain evidence="26">Zhou-2022a</strain>
        <tissue evidence="26">Leaf</tissue>
    </source>
</reference>
<evidence type="ECO:0000256" key="10">
    <source>
        <dbReference type="ARBA" id="ARBA00022729"/>
    </source>
</evidence>
<dbReference type="Pfam" id="PF13855">
    <property type="entry name" value="LRR_8"/>
    <property type="match status" value="1"/>
</dbReference>
<keyword evidence="10 24" id="KW-0732">Signal</keyword>
<dbReference type="EC" id="2.7.11.1" evidence="3"/>
<dbReference type="FunFam" id="3.80.10.10:FF:000177">
    <property type="entry name" value="Leucine-rich repeat receptor-like serine/threonine-protein kinase At1g17230"/>
    <property type="match status" value="1"/>
</dbReference>
<evidence type="ECO:0000256" key="5">
    <source>
        <dbReference type="ARBA" id="ARBA00022527"/>
    </source>
</evidence>
<keyword evidence="15 23" id="KW-1133">Transmembrane helix</keyword>
<evidence type="ECO:0000313" key="26">
    <source>
        <dbReference type="EMBL" id="KAK9994979.1"/>
    </source>
</evidence>
<dbReference type="Pfam" id="PF08263">
    <property type="entry name" value="LRRNT_2"/>
    <property type="match status" value="1"/>
</dbReference>
<dbReference type="PRINTS" id="PR00019">
    <property type="entry name" value="LEURICHRPT"/>
</dbReference>
<dbReference type="PANTHER" id="PTHR48056">
    <property type="entry name" value="LRR RECEPTOR-LIKE SERINE/THREONINE-PROTEIN KINASE-RELATED"/>
    <property type="match status" value="1"/>
</dbReference>
<evidence type="ECO:0000256" key="20">
    <source>
        <dbReference type="ARBA" id="ARBA00047899"/>
    </source>
</evidence>
<keyword evidence="6" id="KW-0597">Phosphoprotein</keyword>